<evidence type="ECO:0000313" key="3">
    <source>
        <dbReference type="EMBL" id="KAH0781065.1"/>
    </source>
</evidence>
<evidence type="ECO:0000313" key="4">
    <source>
        <dbReference type="Proteomes" id="UP000826656"/>
    </source>
</evidence>
<accession>A0ABQ7WM61</accession>
<feature type="domain" description="Retrovirus-related Pol polyprotein from transposon TNT 1-94-like beta-barrel" evidence="2">
    <location>
        <begin position="104"/>
        <end position="126"/>
    </location>
</feature>
<evidence type="ECO:0000256" key="1">
    <source>
        <dbReference type="SAM" id="MobiDB-lite"/>
    </source>
</evidence>
<sequence length="128" mass="14999">MSSKGTNQEEVKWKGNNWHREKEKSSTADSQEKEKRRDKSQIEYYRCHRFGNYRSECRTNLNRKSGGKSNFAETKEDVETKGEEEEISLLMAYTTKEKASNDVWYLDTGCSNHMSGQKEAFSEMDETF</sequence>
<name>A0ABQ7WM61_SOLTU</name>
<feature type="compositionally biased region" description="Polar residues" evidence="1">
    <location>
        <begin position="58"/>
        <end position="72"/>
    </location>
</feature>
<comment type="caution">
    <text evidence="3">The sequence shown here is derived from an EMBL/GenBank/DDBJ whole genome shotgun (WGS) entry which is preliminary data.</text>
</comment>
<protein>
    <recommendedName>
        <fullName evidence="2">Retrovirus-related Pol polyprotein from transposon TNT 1-94-like beta-barrel domain-containing protein</fullName>
    </recommendedName>
</protein>
<evidence type="ECO:0000259" key="2">
    <source>
        <dbReference type="Pfam" id="PF22936"/>
    </source>
</evidence>
<dbReference type="EMBL" id="JAIVGD010000001">
    <property type="protein sequence ID" value="KAH0781065.1"/>
    <property type="molecule type" value="Genomic_DNA"/>
</dbReference>
<proteinExistence type="predicted"/>
<reference evidence="3 4" key="1">
    <citation type="journal article" date="2021" name="bioRxiv">
        <title>Chromosome-scale and haplotype-resolved genome assembly of a tetraploid potato cultivar.</title>
        <authorList>
            <person name="Sun H."/>
            <person name="Jiao W.-B."/>
            <person name="Krause K."/>
            <person name="Campoy J.A."/>
            <person name="Goel M."/>
            <person name="Folz-Donahue K."/>
            <person name="Kukat C."/>
            <person name="Huettel B."/>
            <person name="Schneeberger K."/>
        </authorList>
    </citation>
    <scope>NUCLEOTIDE SEQUENCE [LARGE SCALE GENOMIC DNA]</scope>
    <source>
        <strain evidence="3">SolTubOtavaFocal</strain>
        <tissue evidence="3">Leaves</tissue>
    </source>
</reference>
<organism evidence="3 4">
    <name type="scientific">Solanum tuberosum</name>
    <name type="common">Potato</name>
    <dbReference type="NCBI Taxonomy" id="4113"/>
    <lineage>
        <taxon>Eukaryota</taxon>
        <taxon>Viridiplantae</taxon>
        <taxon>Streptophyta</taxon>
        <taxon>Embryophyta</taxon>
        <taxon>Tracheophyta</taxon>
        <taxon>Spermatophyta</taxon>
        <taxon>Magnoliopsida</taxon>
        <taxon>eudicotyledons</taxon>
        <taxon>Gunneridae</taxon>
        <taxon>Pentapetalae</taxon>
        <taxon>asterids</taxon>
        <taxon>lamiids</taxon>
        <taxon>Solanales</taxon>
        <taxon>Solanaceae</taxon>
        <taxon>Solanoideae</taxon>
        <taxon>Solaneae</taxon>
        <taxon>Solanum</taxon>
    </lineage>
</organism>
<dbReference type="Pfam" id="PF22936">
    <property type="entry name" value="Pol_BBD"/>
    <property type="match status" value="1"/>
</dbReference>
<feature type="region of interest" description="Disordered" evidence="1">
    <location>
        <begin position="58"/>
        <end position="83"/>
    </location>
</feature>
<feature type="region of interest" description="Disordered" evidence="1">
    <location>
        <begin position="1"/>
        <end position="39"/>
    </location>
</feature>
<feature type="compositionally biased region" description="Basic and acidic residues" evidence="1">
    <location>
        <begin position="7"/>
        <end position="39"/>
    </location>
</feature>
<dbReference type="InterPro" id="IPR054722">
    <property type="entry name" value="PolX-like_BBD"/>
</dbReference>
<dbReference type="Proteomes" id="UP000826656">
    <property type="component" value="Unassembled WGS sequence"/>
</dbReference>
<keyword evidence="4" id="KW-1185">Reference proteome</keyword>
<gene>
    <name evidence="3" type="ORF">KY290_000663</name>
</gene>